<accession>A0AAV4U540</accession>
<proteinExistence type="predicted"/>
<sequence>MKSSRHAHNKFRGAAVPLRGRHYDYRCGWRKLSSPAVGKCLYVSLATGSNLGGGRINTPRNVICIDELGFTSKTNASVYRVSFIFFICFLSSSICVVKKCE</sequence>
<keyword evidence="1" id="KW-0812">Transmembrane</keyword>
<evidence type="ECO:0000313" key="3">
    <source>
        <dbReference type="Proteomes" id="UP001054837"/>
    </source>
</evidence>
<evidence type="ECO:0000256" key="1">
    <source>
        <dbReference type="SAM" id="Phobius"/>
    </source>
</evidence>
<dbReference type="EMBL" id="BPLQ01010722">
    <property type="protein sequence ID" value="GIY52869.1"/>
    <property type="molecule type" value="Genomic_DNA"/>
</dbReference>
<evidence type="ECO:0000313" key="2">
    <source>
        <dbReference type="EMBL" id="GIY52869.1"/>
    </source>
</evidence>
<keyword evidence="3" id="KW-1185">Reference proteome</keyword>
<gene>
    <name evidence="2" type="ORF">CDAR_476861</name>
</gene>
<keyword evidence="1" id="KW-1133">Transmembrane helix</keyword>
<keyword evidence="1" id="KW-0472">Membrane</keyword>
<reference evidence="2 3" key="1">
    <citation type="submission" date="2021-06" db="EMBL/GenBank/DDBJ databases">
        <title>Caerostris darwini draft genome.</title>
        <authorList>
            <person name="Kono N."/>
            <person name="Arakawa K."/>
        </authorList>
    </citation>
    <scope>NUCLEOTIDE SEQUENCE [LARGE SCALE GENOMIC DNA]</scope>
</reference>
<feature type="transmembrane region" description="Helical" evidence="1">
    <location>
        <begin position="78"/>
        <end position="97"/>
    </location>
</feature>
<name>A0AAV4U540_9ARAC</name>
<protein>
    <submittedName>
        <fullName evidence="2">Uncharacterized protein</fullName>
    </submittedName>
</protein>
<dbReference type="Proteomes" id="UP001054837">
    <property type="component" value="Unassembled WGS sequence"/>
</dbReference>
<organism evidence="2 3">
    <name type="scientific">Caerostris darwini</name>
    <dbReference type="NCBI Taxonomy" id="1538125"/>
    <lineage>
        <taxon>Eukaryota</taxon>
        <taxon>Metazoa</taxon>
        <taxon>Ecdysozoa</taxon>
        <taxon>Arthropoda</taxon>
        <taxon>Chelicerata</taxon>
        <taxon>Arachnida</taxon>
        <taxon>Araneae</taxon>
        <taxon>Araneomorphae</taxon>
        <taxon>Entelegynae</taxon>
        <taxon>Araneoidea</taxon>
        <taxon>Araneidae</taxon>
        <taxon>Caerostris</taxon>
    </lineage>
</organism>
<comment type="caution">
    <text evidence="2">The sequence shown here is derived from an EMBL/GenBank/DDBJ whole genome shotgun (WGS) entry which is preliminary data.</text>
</comment>
<dbReference type="AlphaFoldDB" id="A0AAV4U540"/>